<proteinExistence type="predicted"/>
<sequence>MAETRVRLPAGVREPFSVYLNGVRQELGRDYRVSDGELVFTKELVKEGNLGFWRWFLGAWGIGTYKRNDQVDVTWDVDGQPRVAHALNIEPSAPETGP</sequence>
<protein>
    <submittedName>
        <fullName evidence="1">Uncharacterized protein</fullName>
    </submittedName>
</protein>
<dbReference type="Proteomes" id="UP000278962">
    <property type="component" value="Unassembled WGS sequence"/>
</dbReference>
<dbReference type="AlphaFoldDB" id="A0A660LBS6"/>
<name>A0A660LBS6_9ACTN</name>
<evidence type="ECO:0000313" key="1">
    <source>
        <dbReference type="EMBL" id="RKQ92039.1"/>
    </source>
</evidence>
<dbReference type="EMBL" id="RBIL01000001">
    <property type="protein sequence ID" value="RKQ92039.1"/>
    <property type="molecule type" value="Genomic_DNA"/>
</dbReference>
<accession>A0A660LBS6</accession>
<evidence type="ECO:0000313" key="2">
    <source>
        <dbReference type="Proteomes" id="UP000278962"/>
    </source>
</evidence>
<organism evidence="1 2">
    <name type="scientific">Solirubrobacter pauli</name>
    <dbReference type="NCBI Taxonomy" id="166793"/>
    <lineage>
        <taxon>Bacteria</taxon>
        <taxon>Bacillati</taxon>
        <taxon>Actinomycetota</taxon>
        <taxon>Thermoleophilia</taxon>
        <taxon>Solirubrobacterales</taxon>
        <taxon>Solirubrobacteraceae</taxon>
        <taxon>Solirubrobacter</taxon>
    </lineage>
</organism>
<keyword evidence="2" id="KW-1185">Reference proteome</keyword>
<comment type="caution">
    <text evidence="1">The sequence shown here is derived from an EMBL/GenBank/DDBJ whole genome shotgun (WGS) entry which is preliminary data.</text>
</comment>
<gene>
    <name evidence="1" type="ORF">C8N24_1878</name>
</gene>
<dbReference type="RefSeq" id="WP_170178968.1">
    <property type="nucleotide sequence ID" value="NZ_RBIL01000001.1"/>
</dbReference>
<reference evidence="1 2" key="1">
    <citation type="submission" date="2018-10" db="EMBL/GenBank/DDBJ databases">
        <title>Genomic Encyclopedia of Archaeal and Bacterial Type Strains, Phase II (KMG-II): from individual species to whole genera.</title>
        <authorList>
            <person name="Goeker M."/>
        </authorList>
    </citation>
    <scope>NUCLEOTIDE SEQUENCE [LARGE SCALE GENOMIC DNA]</scope>
    <source>
        <strain evidence="1 2">DSM 14954</strain>
    </source>
</reference>